<evidence type="ECO:0000313" key="5">
    <source>
        <dbReference type="Proteomes" id="UP000431401"/>
    </source>
</evidence>
<dbReference type="Proteomes" id="UP000431401">
    <property type="component" value="Unassembled WGS sequence"/>
</dbReference>
<comment type="caution">
    <text evidence="4">The sequence shown here is derived from an EMBL/GenBank/DDBJ whole genome shotgun (WGS) entry which is preliminary data.</text>
</comment>
<dbReference type="Pfam" id="PF13426">
    <property type="entry name" value="PAS_9"/>
    <property type="match status" value="1"/>
</dbReference>
<dbReference type="Pfam" id="PF13188">
    <property type="entry name" value="PAS_8"/>
    <property type="match status" value="1"/>
</dbReference>
<dbReference type="SMART" id="SM00091">
    <property type="entry name" value="PAS"/>
    <property type="match status" value="2"/>
</dbReference>
<dbReference type="Gene3D" id="3.30.70.270">
    <property type="match status" value="1"/>
</dbReference>
<sequence length="447" mass="49456">MVHDQDGRIPGAPDVEQLALLYRDLVEHSPSSLIMHDGRYIVFMNPAAERLLGATEPDQLIGREVTDFIAPAYLPDMRRRLLELQETGDTSERTELTIVRDDGDTVEVEAVAVLTVWQGRRAYQVVVYDMSAQRHAEAAQRRAEMYFTAVVEQLEEGVTVIDRNGRIESVNPAAKRMFGNEGADLVGVSILTLPIQFLDMNGQPLPLSRYPVFHTIATGEPITDYVFGVDRTDGQRRWISASARRLIADDPESPAVCSFNDITDQRASRKQLEFQATHDPLTGLANRSLVLARLAAALGSTGRKPVAAVLFIDLDGFKKINDTLGHAVGDTVLQIAAQRLQRGLREEDTLGRIGGDEFLVLLSGQVRADDLDALVARLRRTMTEPIIARGHRIRVDATIGVTELNANETRSPEAVLHDADLAMYRAKPASRRDGDVRPRRSNTTHAS</sequence>
<dbReference type="SMART" id="SM00267">
    <property type="entry name" value="GGDEF"/>
    <property type="match status" value="1"/>
</dbReference>
<dbReference type="AlphaFoldDB" id="A0A7K0DI45"/>
<feature type="region of interest" description="Disordered" evidence="1">
    <location>
        <begin position="427"/>
        <end position="447"/>
    </location>
</feature>
<name>A0A7K0DI45_9NOCA</name>
<dbReference type="InterPro" id="IPR043128">
    <property type="entry name" value="Rev_trsase/Diguanyl_cyclase"/>
</dbReference>
<proteinExistence type="predicted"/>
<dbReference type="SUPFAM" id="SSF55073">
    <property type="entry name" value="Nucleotide cyclase"/>
    <property type="match status" value="1"/>
</dbReference>
<dbReference type="NCBIfam" id="TIGR00229">
    <property type="entry name" value="sensory_box"/>
    <property type="match status" value="2"/>
</dbReference>
<dbReference type="Gene3D" id="3.30.450.20">
    <property type="entry name" value="PAS domain"/>
    <property type="match status" value="2"/>
</dbReference>
<feature type="domain" description="PAS" evidence="2">
    <location>
        <begin position="143"/>
        <end position="191"/>
    </location>
</feature>
<organism evidence="4 5">
    <name type="scientific">Nocardia aurantia</name>
    <dbReference type="NCBI Taxonomy" id="2585199"/>
    <lineage>
        <taxon>Bacteria</taxon>
        <taxon>Bacillati</taxon>
        <taxon>Actinomycetota</taxon>
        <taxon>Actinomycetes</taxon>
        <taxon>Mycobacteriales</taxon>
        <taxon>Nocardiaceae</taxon>
        <taxon>Nocardia</taxon>
    </lineage>
</organism>
<dbReference type="RefSeq" id="WP_319942551.1">
    <property type="nucleotide sequence ID" value="NZ_WEGI01000002.1"/>
</dbReference>
<dbReference type="CDD" id="cd00130">
    <property type="entry name" value="PAS"/>
    <property type="match status" value="2"/>
</dbReference>
<dbReference type="Pfam" id="PF00990">
    <property type="entry name" value="GGDEF"/>
    <property type="match status" value="1"/>
</dbReference>
<dbReference type="NCBIfam" id="TIGR00254">
    <property type="entry name" value="GGDEF"/>
    <property type="match status" value="1"/>
</dbReference>
<dbReference type="EMBL" id="WEGI01000002">
    <property type="protein sequence ID" value="MQY25369.1"/>
    <property type="molecule type" value="Genomic_DNA"/>
</dbReference>
<gene>
    <name evidence="4" type="ORF">NRB56_09250</name>
</gene>
<dbReference type="PROSITE" id="PS50112">
    <property type="entry name" value="PAS"/>
    <property type="match status" value="1"/>
</dbReference>
<dbReference type="PANTHER" id="PTHR44757">
    <property type="entry name" value="DIGUANYLATE CYCLASE DGCP"/>
    <property type="match status" value="1"/>
</dbReference>
<dbReference type="InterPro" id="IPR000160">
    <property type="entry name" value="GGDEF_dom"/>
</dbReference>
<dbReference type="InterPro" id="IPR000014">
    <property type="entry name" value="PAS"/>
</dbReference>
<evidence type="ECO:0000259" key="3">
    <source>
        <dbReference type="PROSITE" id="PS50887"/>
    </source>
</evidence>
<feature type="domain" description="GGDEF" evidence="3">
    <location>
        <begin position="305"/>
        <end position="439"/>
    </location>
</feature>
<dbReference type="PROSITE" id="PS50887">
    <property type="entry name" value="GGDEF"/>
    <property type="match status" value="1"/>
</dbReference>
<dbReference type="InterPro" id="IPR052155">
    <property type="entry name" value="Biofilm_reg_signaling"/>
</dbReference>
<protein>
    <recommendedName>
        <fullName evidence="6">Diguanylate cyclase</fullName>
    </recommendedName>
</protein>
<evidence type="ECO:0000313" key="4">
    <source>
        <dbReference type="EMBL" id="MQY25369.1"/>
    </source>
</evidence>
<evidence type="ECO:0000256" key="1">
    <source>
        <dbReference type="SAM" id="MobiDB-lite"/>
    </source>
</evidence>
<evidence type="ECO:0000259" key="2">
    <source>
        <dbReference type="PROSITE" id="PS50112"/>
    </source>
</evidence>
<dbReference type="InterPro" id="IPR029787">
    <property type="entry name" value="Nucleotide_cyclase"/>
</dbReference>
<evidence type="ECO:0008006" key="6">
    <source>
        <dbReference type="Google" id="ProtNLM"/>
    </source>
</evidence>
<accession>A0A7K0DI45</accession>
<dbReference type="InterPro" id="IPR035965">
    <property type="entry name" value="PAS-like_dom_sf"/>
</dbReference>
<dbReference type="SUPFAM" id="SSF55785">
    <property type="entry name" value="PYP-like sensor domain (PAS domain)"/>
    <property type="match status" value="2"/>
</dbReference>
<reference evidence="4 5" key="1">
    <citation type="submission" date="2019-10" db="EMBL/GenBank/DDBJ databases">
        <title>Nocardia macrotermitis sp. nov. and Nocardia aurantia sp. nov., isolated from the gut of fungus growing-termite Macrotermes natalensis.</title>
        <authorList>
            <person name="Benndorf R."/>
            <person name="Schwitalla J."/>
            <person name="Martin K."/>
            <person name="De Beer W."/>
            <person name="Kaster A.-K."/>
            <person name="Vollmers J."/>
            <person name="Poulsen M."/>
            <person name="Beemelmanns C."/>
        </authorList>
    </citation>
    <scope>NUCLEOTIDE SEQUENCE [LARGE SCALE GENOMIC DNA]</scope>
    <source>
        <strain evidence="4 5">RB56</strain>
    </source>
</reference>
<keyword evidence="5" id="KW-1185">Reference proteome</keyword>
<dbReference type="PANTHER" id="PTHR44757:SF2">
    <property type="entry name" value="BIOFILM ARCHITECTURE MAINTENANCE PROTEIN MBAA"/>
    <property type="match status" value="1"/>
</dbReference>
<dbReference type="CDD" id="cd01949">
    <property type="entry name" value="GGDEF"/>
    <property type="match status" value="1"/>
</dbReference>